<dbReference type="Pfam" id="PF06114">
    <property type="entry name" value="Peptidase_M78"/>
    <property type="match status" value="1"/>
</dbReference>
<protein>
    <recommendedName>
        <fullName evidence="1">IrrE N-terminal-like domain-containing protein</fullName>
    </recommendedName>
</protein>
<dbReference type="Gene3D" id="1.10.10.2910">
    <property type="match status" value="1"/>
</dbReference>
<accession>A0A1J5Q6H5</accession>
<reference evidence="2" key="1">
    <citation type="submission" date="2016-10" db="EMBL/GenBank/DDBJ databases">
        <title>Sequence of Gallionella enrichment culture.</title>
        <authorList>
            <person name="Poehlein A."/>
            <person name="Muehling M."/>
            <person name="Daniel R."/>
        </authorList>
    </citation>
    <scope>NUCLEOTIDE SEQUENCE</scope>
</reference>
<gene>
    <name evidence="2" type="ORF">GALL_428540</name>
</gene>
<evidence type="ECO:0000259" key="1">
    <source>
        <dbReference type="Pfam" id="PF06114"/>
    </source>
</evidence>
<organism evidence="2">
    <name type="scientific">mine drainage metagenome</name>
    <dbReference type="NCBI Taxonomy" id="410659"/>
    <lineage>
        <taxon>unclassified sequences</taxon>
        <taxon>metagenomes</taxon>
        <taxon>ecological metagenomes</taxon>
    </lineage>
</organism>
<feature type="domain" description="IrrE N-terminal-like" evidence="1">
    <location>
        <begin position="56"/>
        <end position="113"/>
    </location>
</feature>
<dbReference type="EMBL" id="MLJW01002153">
    <property type="protein sequence ID" value="OIQ75476.1"/>
    <property type="molecule type" value="Genomic_DNA"/>
</dbReference>
<dbReference type="AlphaFoldDB" id="A0A1J5Q6H5"/>
<sequence length="181" mass="19151">MSQTGGDPLPDVAPELLVGAAPADLWDHLAAEAARAGYALERGPCGAANGWTDMSRQVVRVREDVEPLQATKTLAHELGHIHADHANRFPEYGIDRTCRGQAEIEAESIAYLVLAQAGVDASAYSAPYVARWSDGDPSRLREAATNVINTARAIELGESLRSADARTGPIGRESPAAAVGR</sequence>
<comment type="caution">
    <text evidence="2">The sequence shown here is derived from an EMBL/GenBank/DDBJ whole genome shotgun (WGS) entry which is preliminary data.</text>
</comment>
<proteinExistence type="predicted"/>
<dbReference type="InterPro" id="IPR010359">
    <property type="entry name" value="IrrE_HExxH"/>
</dbReference>
<name>A0A1J5Q6H5_9ZZZZ</name>
<evidence type="ECO:0000313" key="2">
    <source>
        <dbReference type="EMBL" id="OIQ75476.1"/>
    </source>
</evidence>